<reference evidence="1 2" key="1">
    <citation type="submission" date="2018-06" db="EMBL/GenBank/DDBJ databases">
        <title>Genomic Encyclopedia of Type Strains, Phase IV (KMG-IV): sequencing the most valuable type-strain genomes for metagenomic binning, comparative biology and taxonomic classification.</title>
        <authorList>
            <person name="Goeker M."/>
        </authorList>
    </citation>
    <scope>NUCLEOTIDE SEQUENCE [LARGE SCALE GENOMIC DNA]</scope>
    <source>
        <strain evidence="1 2">DSM 45521</strain>
    </source>
</reference>
<organism evidence="1 2">
    <name type="scientific">Williamsia limnetica</name>
    <dbReference type="NCBI Taxonomy" id="882452"/>
    <lineage>
        <taxon>Bacteria</taxon>
        <taxon>Bacillati</taxon>
        <taxon>Actinomycetota</taxon>
        <taxon>Actinomycetes</taxon>
        <taxon>Mycobacteriales</taxon>
        <taxon>Nocardiaceae</taxon>
        <taxon>Williamsia</taxon>
    </lineage>
</organism>
<dbReference type="Pfam" id="PF04250">
    <property type="entry name" value="DUF429"/>
    <property type="match status" value="1"/>
</dbReference>
<dbReference type="OrthoDB" id="4870479at2"/>
<sequence>MRTLGIDLASQPERTAMATIEWSSTGAKVVDVRTTVTDEMILTELRMADRVGIDAPLGWPDAFVDIVTAHHGHDSTSENDLFAEPGVTRFVRRMTDEWVRATTGLVPLSVSADRIAYVALRAVRLLARADGPEFDSSRVTGTAVEAYPAAALKTWGLSHNRYKGKTNYEVLARLIDDLRALAPWLDFGPHRALCTSSDDAFDAVITALIARAAALGMTVLPDAAQLSVAEREGWIHVPGTPLTALAPG</sequence>
<evidence type="ECO:0000313" key="2">
    <source>
        <dbReference type="Proteomes" id="UP000247591"/>
    </source>
</evidence>
<dbReference type="Proteomes" id="UP000247591">
    <property type="component" value="Unassembled WGS sequence"/>
</dbReference>
<dbReference type="EMBL" id="QJSP01000005">
    <property type="protein sequence ID" value="PYE17961.1"/>
    <property type="molecule type" value="Genomic_DNA"/>
</dbReference>
<name>A0A318RJI5_WILLI</name>
<accession>A0A318RJI5</accession>
<proteinExistence type="predicted"/>
<dbReference type="AlphaFoldDB" id="A0A318RJI5"/>
<gene>
    <name evidence="1" type="ORF">DFR67_105106</name>
</gene>
<keyword evidence="2" id="KW-1185">Reference proteome</keyword>
<evidence type="ECO:0000313" key="1">
    <source>
        <dbReference type="EMBL" id="PYE17961.1"/>
    </source>
</evidence>
<comment type="caution">
    <text evidence="1">The sequence shown here is derived from an EMBL/GenBank/DDBJ whole genome shotgun (WGS) entry which is preliminary data.</text>
</comment>
<dbReference type="InterPro" id="IPR007362">
    <property type="entry name" value="DUF429"/>
</dbReference>
<dbReference type="RefSeq" id="WP_110469345.1">
    <property type="nucleotide sequence ID" value="NZ_QJSP01000005.1"/>
</dbReference>
<protein>
    <submittedName>
        <fullName evidence="1">Uncharacterized protein DUF429</fullName>
    </submittedName>
</protein>